<protein>
    <submittedName>
        <fullName evidence="3">Transcription elongation factor GreA</fullName>
    </submittedName>
</protein>
<name>A0A2H0N1D8_9BACT</name>
<feature type="domain" description="Transcription elongation factor GreA/GreB C-terminal" evidence="2">
    <location>
        <begin position="83"/>
        <end position="155"/>
    </location>
</feature>
<feature type="coiled-coil region" evidence="1">
    <location>
        <begin position="13"/>
        <end position="75"/>
    </location>
</feature>
<dbReference type="InterPro" id="IPR036953">
    <property type="entry name" value="GreA/GreB_C_sf"/>
</dbReference>
<evidence type="ECO:0000313" key="3">
    <source>
        <dbReference type="EMBL" id="PIR01925.1"/>
    </source>
</evidence>
<dbReference type="SUPFAM" id="SSF54534">
    <property type="entry name" value="FKBP-like"/>
    <property type="match status" value="1"/>
</dbReference>
<keyword evidence="3" id="KW-0251">Elongation factor</keyword>
<dbReference type="PANTHER" id="PTHR30437">
    <property type="entry name" value="TRANSCRIPTION ELONGATION FACTOR GREA"/>
    <property type="match status" value="1"/>
</dbReference>
<evidence type="ECO:0000313" key="4">
    <source>
        <dbReference type="Proteomes" id="UP000231139"/>
    </source>
</evidence>
<dbReference type="PANTHER" id="PTHR30437:SF4">
    <property type="entry name" value="TRANSCRIPTION ELONGATION FACTOR GREA"/>
    <property type="match status" value="1"/>
</dbReference>
<dbReference type="AlphaFoldDB" id="A0A2H0N1D8"/>
<evidence type="ECO:0000259" key="2">
    <source>
        <dbReference type="Pfam" id="PF01272"/>
    </source>
</evidence>
<dbReference type="GO" id="GO:0003677">
    <property type="term" value="F:DNA binding"/>
    <property type="evidence" value="ECO:0007669"/>
    <property type="project" value="InterPro"/>
</dbReference>
<organism evidence="3 4">
    <name type="scientific">Candidatus Nealsonbacteria bacterium CG11_big_fil_rev_8_21_14_0_20_35_11</name>
    <dbReference type="NCBI Taxonomy" id="1974713"/>
    <lineage>
        <taxon>Bacteria</taxon>
        <taxon>Candidatus Nealsoniibacteriota</taxon>
    </lineage>
</organism>
<dbReference type="Pfam" id="PF01272">
    <property type="entry name" value="GreA_GreB"/>
    <property type="match status" value="1"/>
</dbReference>
<dbReference type="PIRSF" id="PIRSF006092">
    <property type="entry name" value="GreA_GreB"/>
    <property type="match status" value="1"/>
</dbReference>
<dbReference type="GO" id="GO:0006354">
    <property type="term" value="P:DNA-templated transcription elongation"/>
    <property type="evidence" value="ECO:0007669"/>
    <property type="project" value="TreeGrafter"/>
</dbReference>
<keyword evidence="3" id="KW-0648">Protein biosynthesis</keyword>
<sequence>MPEENFYLTKEGLERIKKEYQSLRNLKKIKSSRENILPLEGENVNPAYLSLQEDLEILERKTEELENILKNYQIIKFPPKAKQNIVDLGAKVFLEDSSGQKVKFQIVGTLEANPFLEKISNESPVGKALLGCKVGEKVDIDSPVKLEYKILKITYEES</sequence>
<comment type="caution">
    <text evidence="3">The sequence shown here is derived from an EMBL/GenBank/DDBJ whole genome shotgun (WGS) entry which is preliminary data.</text>
</comment>
<dbReference type="Proteomes" id="UP000231139">
    <property type="component" value="Unassembled WGS sequence"/>
</dbReference>
<keyword evidence="1" id="KW-0175">Coiled coil</keyword>
<accession>A0A2H0N1D8</accession>
<proteinExistence type="predicted"/>
<gene>
    <name evidence="3" type="ORF">COV62_02745</name>
</gene>
<dbReference type="InterPro" id="IPR036805">
    <property type="entry name" value="Tscrpt_elong_fac_GreA/B_N_sf"/>
</dbReference>
<reference evidence="3 4" key="1">
    <citation type="submission" date="2017-09" db="EMBL/GenBank/DDBJ databases">
        <title>Depth-based differentiation of microbial function through sediment-hosted aquifers and enrichment of novel symbionts in the deep terrestrial subsurface.</title>
        <authorList>
            <person name="Probst A.J."/>
            <person name="Ladd B."/>
            <person name="Jarett J.K."/>
            <person name="Geller-Mcgrath D.E."/>
            <person name="Sieber C.M."/>
            <person name="Emerson J.B."/>
            <person name="Anantharaman K."/>
            <person name="Thomas B.C."/>
            <person name="Malmstrom R."/>
            <person name="Stieglmeier M."/>
            <person name="Klingl A."/>
            <person name="Woyke T."/>
            <person name="Ryan C.M."/>
            <person name="Banfield J.F."/>
        </authorList>
    </citation>
    <scope>NUCLEOTIDE SEQUENCE [LARGE SCALE GENOMIC DNA]</scope>
    <source>
        <strain evidence="3">CG11_big_fil_rev_8_21_14_0_20_35_11</strain>
    </source>
</reference>
<dbReference type="PROSITE" id="PS00830">
    <property type="entry name" value="GREAB_2"/>
    <property type="match status" value="1"/>
</dbReference>
<dbReference type="InterPro" id="IPR018151">
    <property type="entry name" value="TF_GreA/GreB_CS"/>
</dbReference>
<evidence type="ECO:0000256" key="1">
    <source>
        <dbReference type="SAM" id="Coils"/>
    </source>
</evidence>
<dbReference type="GO" id="GO:0070063">
    <property type="term" value="F:RNA polymerase binding"/>
    <property type="evidence" value="ECO:0007669"/>
    <property type="project" value="InterPro"/>
</dbReference>
<dbReference type="Gene3D" id="1.10.287.180">
    <property type="entry name" value="Transcription elongation factor, GreA/GreB, N-terminal domain"/>
    <property type="match status" value="1"/>
</dbReference>
<dbReference type="GO" id="GO:0003746">
    <property type="term" value="F:translation elongation factor activity"/>
    <property type="evidence" value="ECO:0007669"/>
    <property type="project" value="UniProtKB-KW"/>
</dbReference>
<dbReference type="GO" id="GO:0032784">
    <property type="term" value="P:regulation of DNA-templated transcription elongation"/>
    <property type="evidence" value="ECO:0007669"/>
    <property type="project" value="InterPro"/>
</dbReference>
<dbReference type="SUPFAM" id="SSF46557">
    <property type="entry name" value="GreA transcript cleavage protein, N-terminal domain"/>
    <property type="match status" value="1"/>
</dbReference>
<dbReference type="InterPro" id="IPR023459">
    <property type="entry name" value="Tscrpt_elong_fac_GreA/B_fam"/>
</dbReference>
<dbReference type="InterPro" id="IPR001437">
    <property type="entry name" value="Tscrpt_elong_fac_GreA/B_C"/>
</dbReference>
<dbReference type="EMBL" id="PCWK01000063">
    <property type="protein sequence ID" value="PIR01925.1"/>
    <property type="molecule type" value="Genomic_DNA"/>
</dbReference>
<dbReference type="Gene3D" id="3.10.50.30">
    <property type="entry name" value="Transcription elongation factor, GreA/GreB, C-terminal domain"/>
    <property type="match status" value="1"/>
</dbReference>